<evidence type="ECO:0000313" key="3">
    <source>
        <dbReference type="Proteomes" id="UP000790347"/>
    </source>
</evidence>
<proteinExistence type="predicted"/>
<feature type="transmembrane region" description="Helical" evidence="1">
    <location>
        <begin position="39"/>
        <end position="57"/>
    </location>
</feature>
<organism evidence="2 3">
    <name type="scientific">Dermatophagoides farinae</name>
    <name type="common">American house dust mite</name>
    <dbReference type="NCBI Taxonomy" id="6954"/>
    <lineage>
        <taxon>Eukaryota</taxon>
        <taxon>Metazoa</taxon>
        <taxon>Ecdysozoa</taxon>
        <taxon>Arthropoda</taxon>
        <taxon>Chelicerata</taxon>
        <taxon>Arachnida</taxon>
        <taxon>Acari</taxon>
        <taxon>Acariformes</taxon>
        <taxon>Sarcoptiformes</taxon>
        <taxon>Astigmata</taxon>
        <taxon>Psoroptidia</taxon>
        <taxon>Analgoidea</taxon>
        <taxon>Pyroglyphidae</taxon>
        <taxon>Dermatophagoidinae</taxon>
        <taxon>Dermatophagoides</taxon>
    </lineage>
</organism>
<dbReference type="EMBL" id="ASGP02000004">
    <property type="protein sequence ID" value="KAH9511958.1"/>
    <property type="molecule type" value="Genomic_DNA"/>
</dbReference>
<evidence type="ECO:0000256" key="1">
    <source>
        <dbReference type="SAM" id="Phobius"/>
    </source>
</evidence>
<keyword evidence="3" id="KW-1185">Reference proteome</keyword>
<keyword evidence="1" id="KW-0472">Membrane</keyword>
<keyword evidence="1" id="KW-1133">Transmembrane helix</keyword>
<accession>A0A922L6U3</accession>
<comment type="caution">
    <text evidence="2">The sequence shown here is derived from an EMBL/GenBank/DDBJ whole genome shotgun (WGS) entry which is preliminary data.</text>
</comment>
<protein>
    <submittedName>
        <fullName evidence="2">Uncharacterized protein</fullName>
    </submittedName>
</protein>
<name>A0A922L6U3_DERFA</name>
<dbReference type="Proteomes" id="UP000790347">
    <property type="component" value="Unassembled WGS sequence"/>
</dbReference>
<reference evidence="2" key="2">
    <citation type="journal article" date="2022" name="Res Sq">
        <title>Comparative Genomics Reveals Insights into the Divergent Evolution of Astigmatic Mites and Household Pest Adaptations.</title>
        <authorList>
            <person name="Xiong Q."/>
            <person name="Wan A.T.-Y."/>
            <person name="Liu X.-Y."/>
            <person name="Fung C.S.-H."/>
            <person name="Xiao X."/>
            <person name="Malainual N."/>
            <person name="Hou J."/>
            <person name="Wang L."/>
            <person name="Wang M."/>
            <person name="Yang K."/>
            <person name="Cui Y."/>
            <person name="Leung E."/>
            <person name="Nong W."/>
            <person name="Shin S.-K."/>
            <person name="Au S."/>
            <person name="Jeong K.Y."/>
            <person name="Chew F.T."/>
            <person name="Hui J."/>
            <person name="Leung T.F."/>
            <person name="Tungtrongchitr A."/>
            <person name="Zhong N."/>
            <person name="Liu Z."/>
            <person name="Tsui S."/>
        </authorList>
    </citation>
    <scope>NUCLEOTIDE SEQUENCE</scope>
    <source>
        <strain evidence="2">Derf</strain>
        <tissue evidence="2">Whole organism</tissue>
    </source>
</reference>
<keyword evidence="1" id="KW-0812">Transmembrane</keyword>
<gene>
    <name evidence="2" type="ORF">DERF_010377</name>
</gene>
<evidence type="ECO:0000313" key="2">
    <source>
        <dbReference type="EMBL" id="KAH9511958.1"/>
    </source>
</evidence>
<sequence length="87" mass="9971">MKRIIELYCSIVRFFELRIEVHVQDLVLFSLNKTLRQSFAVVIGTTIPIAVIAGIVIDGNNNTGVDGVDDYQHQHYVDDDEDFFLEQ</sequence>
<dbReference type="AlphaFoldDB" id="A0A922L6U3"/>
<reference evidence="2" key="1">
    <citation type="submission" date="2013-05" db="EMBL/GenBank/DDBJ databases">
        <authorList>
            <person name="Yim A.K.Y."/>
            <person name="Chan T.F."/>
            <person name="Ji K.M."/>
            <person name="Liu X.Y."/>
            <person name="Zhou J.W."/>
            <person name="Li R.Q."/>
            <person name="Yang K.Y."/>
            <person name="Li J."/>
            <person name="Li M."/>
            <person name="Law P.T.W."/>
            <person name="Wu Y.L."/>
            <person name="Cai Z.L."/>
            <person name="Qin H."/>
            <person name="Bao Y."/>
            <person name="Leung R.K.K."/>
            <person name="Ng P.K.S."/>
            <person name="Zou J."/>
            <person name="Zhong X.J."/>
            <person name="Ran P.X."/>
            <person name="Zhong N.S."/>
            <person name="Liu Z.G."/>
            <person name="Tsui S.K.W."/>
        </authorList>
    </citation>
    <scope>NUCLEOTIDE SEQUENCE</scope>
    <source>
        <strain evidence="2">Derf</strain>
        <tissue evidence="2">Whole organism</tissue>
    </source>
</reference>